<proteinExistence type="inferred from homology"/>
<evidence type="ECO:0000256" key="1">
    <source>
        <dbReference type="ARBA" id="ARBA00004635"/>
    </source>
</evidence>
<evidence type="ECO:0000256" key="4">
    <source>
        <dbReference type="ARBA" id="ARBA00023139"/>
    </source>
</evidence>
<protein>
    <recommendedName>
        <fullName evidence="6">Lipoprotein</fullName>
    </recommendedName>
</protein>
<dbReference type="GO" id="GO:0016020">
    <property type="term" value="C:membrane"/>
    <property type="evidence" value="ECO:0007669"/>
    <property type="project" value="UniProtKB-SubCell"/>
</dbReference>
<dbReference type="PROSITE" id="PS51257">
    <property type="entry name" value="PROKAR_LIPOPROTEIN"/>
    <property type="match status" value="1"/>
</dbReference>
<dbReference type="STRING" id="1514105.AOC36_00680"/>
<name>A0A0X8GY38_9FIRM</name>
<dbReference type="KEGG" id="erl:AOC36_00680"/>
<organism evidence="9 10">
    <name type="scientific">Erysipelothrix larvae</name>
    <dbReference type="NCBI Taxonomy" id="1514105"/>
    <lineage>
        <taxon>Bacteria</taxon>
        <taxon>Bacillati</taxon>
        <taxon>Bacillota</taxon>
        <taxon>Erysipelotrichia</taxon>
        <taxon>Erysipelotrichales</taxon>
        <taxon>Erysipelotrichaceae</taxon>
        <taxon>Erysipelothrix</taxon>
    </lineage>
</organism>
<dbReference type="EMBL" id="CP013213">
    <property type="protein sequence ID" value="AMC92559.1"/>
    <property type="molecule type" value="Genomic_DNA"/>
</dbReference>
<gene>
    <name evidence="9" type="ORF">AOC36_00680</name>
</gene>
<dbReference type="PIRSF" id="PIRSF002854">
    <property type="entry name" value="MetQ"/>
    <property type="match status" value="1"/>
</dbReference>
<dbReference type="OrthoDB" id="9812878at2"/>
<keyword evidence="5 6" id="KW-0449">Lipoprotein</keyword>
<dbReference type="AlphaFoldDB" id="A0A0X8GY38"/>
<dbReference type="Pfam" id="PF03180">
    <property type="entry name" value="Lipoprotein_9"/>
    <property type="match status" value="1"/>
</dbReference>
<evidence type="ECO:0000256" key="7">
    <source>
        <dbReference type="PIRSR" id="PIRSR002854-1"/>
    </source>
</evidence>
<evidence type="ECO:0000256" key="6">
    <source>
        <dbReference type="PIRNR" id="PIRNR002854"/>
    </source>
</evidence>
<keyword evidence="10" id="KW-1185">Reference proteome</keyword>
<sequence length="270" mass="29516">MKKLLISSLLVLFVLVGCGQSSTSSDPDRTSFKVGITDGYQLLAWKHVAQEAEKEGITLEIVEFSDYTIPNNALNSGDIDLNSFQHILYLNTEIEANNYDITSIAKTIIEPMAIYSNKLDSLDDLQDGARVVIPDDTSNQGRALNLLAKAGLIELSTSETEIPSLKEITSNPKNLEFIESLANSIPPYLSEVDLAVINGSIANDAGLVLSNALFTEAVDLESENPFINVIAVRTEDKENANILRLVELFRSDAVKEIIETETNGATLPVW</sequence>
<feature type="chain" id="PRO_5007066667" description="Lipoprotein" evidence="8">
    <location>
        <begin position="24"/>
        <end position="270"/>
    </location>
</feature>
<dbReference type="RefSeq" id="WP_067629991.1">
    <property type="nucleotide sequence ID" value="NZ_CP013213.1"/>
</dbReference>
<dbReference type="SUPFAM" id="SSF53850">
    <property type="entry name" value="Periplasmic binding protein-like II"/>
    <property type="match status" value="1"/>
</dbReference>
<evidence type="ECO:0000256" key="5">
    <source>
        <dbReference type="ARBA" id="ARBA00023288"/>
    </source>
</evidence>
<feature type="signal peptide" evidence="8">
    <location>
        <begin position="1"/>
        <end position="23"/>
    </location>
</feature>
<comment type="similarity">
    <text evidence="6">Belongs to the nlpA lipoprotein family.</text>
</comment>
<dbReference type="Gene3D" id="3.40.190.10">
    <property type="entry name" value="Periplasmic binding protein-like II"/>
    <property type="match status" value="2"/>
</dbReference>
<dbReference type="PANTHER" id="PTHR30429:SF3">
    <property type="entry name" value="LIPOPROTEIN"/>
    <property type="match status" value="1"/>
</dbReference>
<keyword evidence="3" id="KW-0472">Membrane</keyword>
<keyword evidence="2 8" id="KW-0732">Signal</keyword>
<evidence type="ECO:0000313" key="10">
    <source>
        <dbReference type="Proteomes" id="UP000063781"/>
    </source>
</evidence>
<dbReference type="PANTHER" id="PTHR30429">
    <property type="entry name" value="D-METHIONINE-BINDING LIPOPROTEIN METQ"/>
    <property type="match status" value="1"/>
</dbReference>
<evidence type="ECO:0000313" key="9">
    <source>
        <dbReference type="EMBL" id="AMC92559.1"/>
    </source>
</evidence>
<evidence type="ECO:0000256" key="3">
    <source>
        <dbReference type="ARBA" id="ARBA00023136"/>
    </source>
</evidence>
<comment type="subcellular location">
    <subcellularLocation>
        <location evidence="1">Membrane</location>
        <topology evidence="1">Lipid-anchor</topology>
    </subcellularLocation>
</comment>
<evidence type="ECO:0000256" key="8">
    <source>
        <dbReference type="SAM" id="SignalP"/>
    </source>
</evidence>
<dbReference type="Proteomes" id="UP000063781">
    <property type="component" value="Chromosome"/>
</dbReference>
<dbReference type="InterPro" id="IPR004872">
    <property type="entry name" value="Lipoprotein_NlpA"/>
</dbReference>
<evidence type="ECO:0000256" key="2">
    <source>
        <dbReference type="ARBA" id="ARBA00022729"/>
    </source>
</evidence>
<accession>A0A0X8GY38</accession>
<keyword evidence="4" id="KW-0564">Palmitate</keyword>
<feature type="lipid moiety-binding region" description="S-diacylglycerol cysteine" evidence="7">
    <location>
        <position position="18"/>
    </location>
</feature>
<reference evidence="9 10" key="1">
    <citation type="submission" date="2015-10" db="EMBL/GenBank/DDBJ databases">
        <title>Erysipelothrix larvae sp. LV19 isolated from the larval gut of the rhinoceros beetle, Trypoxylus dichotomus.</title>
        <authorList>
            <person name="Lim S."/>
            <person name="Kim B.-C."/>
        </authorList>
    </citation>
    <scope>NUCLEOTIDE SEQUENCE [LARGE SCALE GENOMIC DNA]</scope>
    <source>
        <strain evidence="9 10">LV19</strain>
    </source>
</reference>